<keyword evidence="3" id="KW-1185">Reference proteome</keyword>
<accession>A0ABM6JQK7</accession>
<reference evidence="2 3" key="1">
    <citation type="submission" date="2017-03" db="EMBL/GenBank/DDBJ databases">
        <title>Genome sequencing of Shewanella japonica KCTC 22435.</title>
        <authorList>
            <person name="Kim K.M."/>
        </authorList>
    </citation>
    <scope>NUCLEOTIDE SEQUENCE [LARGE SCALE GENOMIC DNA]</scope>
    <source>
        <strain evidence="2 3">KCTC 22435</strain>
    </source>
</reference>
<dbReference type="RefSeq" id="WP_080917039.1">
    <property type="nucleotide sequence ID" value="NZ_CP020472.1"/>
</dbReference>
<evidence type="ECO:0000313" key="3">
    <source>
        <dbReference type="Proteomes" id="UP000191820"/>
    </source>
</evidence>
<evidence type="ECO:0000313" key="2">
    <source>
        <dbReference type="EMBL" id="ARD24078.1"/>
    </source>
</evidence>
<protein>
    <recommendedName>
        <fullName evidence="1">Immunity MXAN-0049 protein domain-containing protein</fullName>
    </recommendedName>
</protein>
<organism evidence="2 3">
    <name type="scientific">Shewanella japonica</name>
    <dbReference type="NCBI Taxonomy" id="93973"/>
    <lineage>
        <taxon>Bacteria</taxon>
        <taxon>Pseudomonadati</taxon>
        <taxon>Pseudomonadota</taxon>
        <taxon>Gammaproteobacteria</taxon>
        <taxon>Alteromonadales</taxon>
        <taxon>Shewanellaceae</taxon>
        <taxon>Shewanella</taxon>
    </lineage>
</organism>
<dbReference type="InterPro" id="IPR012433">
    <property type="entry name" value="Imm11"/>
</dbReference>
<evidence type="ECO:0000259" key="1">
    <source>
        <dbReference type="Pfam" id="PF07791"/>
    </source>
</evidence>
<sequence length="173" mass="19176">MNFYYLLPPDDSVVATISDECDIDFIDELQTSANDILFNINSDANYDILANDLGWPLVSKRVKDVIDSVVTDKSHYIWHKVIVASPCSRNECYVPQFLKTHDILDTSNSIFAEGGFVVKACIEPAKAYGIGIFPIPGSDSRIIISHDVNHALRKSGINTGHFEAVSTTPPQHH</sequence>
<feature type="domain" description="Immunity MXAN-0049 protein" evidence="1">
    <location>
        <begin position="46"/>
        <end position="166"/>
    </location>
</feature>
<gene>
    <name evidence="2" type="ORF">SJ2017_3845</name>
</gene>
<name>A0ABM6JQK7_9GAMM</name>
<dbReference type="Pfam" id="PF07791">
    <property type="entry name" value="Imm11"/>
    <property type="match status" value="1"/>
</dbReference>
<dbReference type="EMBL" id="CP020472">
    <property type="protein sequence ID" value="ARD24078.1"/>
    <property type="molecule type" value="Genomic_DNA"/>
</dbReference>
<proteinExistence type="predicted"/>
<dbReference type="Proteomes" id="UP000191820">
    <property type="component" value="Chromosome"/>
</dbReference>